<reference evidence="4 5" key="1">
    <citation type="submission" date="2020-08" db="EMBL/GenBank/DDBJ databases">
        <title>Genomic Encyclopedia of Type Strains, Phase IV (KMG-IV): sequencing the most valuable type-strain genomes for metagenomic binning, comparative biology and taxonomic classification.</title>
        <authorList>
            <person name="Goeker M."/>
        </authorList>
    </citation>
    <scope>NUCLEOTIDE SEQUENCE [LARGE SCALE GENOMIC DNA]</scope>
    <source>
        <strain evidence="4 5">DSM 107085</strain>
    </source>
</reference>
<dbReference type="SUPFAM" id="SSF52540">
    <property type="entry name" value="P-loop containing nucleoside triphosphate hydrolases"/>
    <property type="match status" value="1"/>
</dbReference>
<accession>A0A841KIT5</accession>
<organism evidence="4 5">
    <name type="scientific">Oleiagrimonas soli</name>
    <dbReference type="NCBI Taxonomy" id="1543381"/>
    <lineage>
        <taxon>Bacteria</taxon>
        <taxon>Pseudomonadati</taxon>
        <taxon>Pseudomonadota</taxon>
        <taxon>Gammaproteobacteria</taxon>
        <taxon>Lysobacterales</taxon>
        <taxon>Rhodanobacteraceae</taxon>
        <taxon>Oleiagrimonas</taxon>
    </lineage>
</organism>
<dbReference type="InterPro" id="IPR027417">
    <property type="entry name" value="P-loop_NTPase"/>
</dbReference>
<dbReference type="GO" id="GO:0008408">
    <property type="term" value="F:3'-5' exonuclease activity"/>
    <property type="evidence" value="ECO:0007669"/>
    <property type="project" value="InterPro"/>
</dbReference>
<keyword evidence="4" id="KW-0808">Transferase</keyword>
<protein>
    <recommendedName>
        <fullName evidence="1">DNA-directed DNA polymerase</fullName>
        <ecNumber evidence="1">2.7.7.7</ecNumber>
    </recommendedName>
</protein>
<comment type="caution">
    <text evidence="4">The sequence shown here is derived from an EMBL/GenBank/DDBJ whole genome shotgun (WGS) entry which is preliminary data.</text>
</comment>
<evidence type="ECO:0000256" key="1">
    <source>
        <dbReference type="ARBA" id="ARBA00012417"/>
    </source>
</evidence>
<keyword evidence="4" id="KW-0548">Nucleotidyltransferase</keyword>
<evidence type="ECO:0000313" key="5">
    <source>
        <dbReference type="Proteomes" id="UP000560000"/>
    </source>
</evidence>
<sequence>MIDAPPWHAEPWQRLLQRRQRKALPHALLLSGPSGLDKRAFSERLQRALLCTQPVDGDACGSCRACLLLDAGTHPDRIAVSLEERPDGTPRRDIVVRQIRTLSERLSKASQFGGWQVACIDPADAMNAAAANALLKTLEEPSASSVLILVADEPWRLPATIRSRCQRTEFRLPETEAALAWLQRKGVQDAAAALEAAGGNPGLAQRWAEQDALAQRKQVRADLRALAEGRGEAGTLAARWMDDAPEQRLWFAAQAAVDELRHRATGARTPLGSQLSTTELADWYARANRARDALRGPLRKDLLLLELLGAWR</sequence>
<dbReference type="PANTHER" id="PTHR11669:SF8">
    <property type="entry name" value="DNA POLYMERASE III SUBUNIT DELTA"/>
    <property type="match status" value="1"/>
</dbReference>
<dbReference type="InterPro" id="IPR050238">
    <property type="entry name" value="DNA_Rep/Repair_Clamp_Loader"/>
</dbReference>
<gene>
    <name evidence="4" type="ORF">HNQ86_001024</name>
</gene>
<dbReference type="GO" id="GO:0006261">
    <property type="term" value="P:DNA-templated DNA replication"/>
    <property type="evidence" value="ECO:0007669"/>
    <property type="project" value="TreeGrafter"/>
</dbReference>
<dbReference type="GO" id="GO:0009360">
    <property type="term" value="C:DNA polymerase III complex"/>
    <property type="evidence" value="ECO:0007669"/>
    <property type="project" value="TreeGrafter"/>
</dbReference>
<dbReference type="EC" id="2.7.7.7" evidence="1"/>
<dbReference type="AlphaFoldDB" id="A0A841KIT5"/>
<proteinExistence type="predicted"/>
<dbReference type="Gene3D" id="3.40.50.300">
    <property type="entry name" value="P-loop containing nucleotide triphosphate hydrolases"/>
    <property type="match status" value="1"/>
</dbReference>
<evidence type="ECO:0000256" key="3">
    <source>
        <dbReference type="ARBA" id="ARBA00049244"/>
    </source>
</evidence>
<dbReference type="NCBIfam" id="TIGR00678">
    <property type="entry name" value="holB"/>
    <property type="match status" value="1"/>
</dbReference>
<dbReference type="Proteomes" id="UP000560000">
    <property type="component" value="Unassembled WGS sequence"/>
</dbReference>
<comment type="catalytic activity">
    <reaction evidence="3">
        <text>DNA(n) + a 2'-deoxyribonucleoside 5'-triphosphate = DNA(n+1) + diphosphate</text>
        <dbReference type="Rhea" id="RHEA:22508"/>
        <dbReference type="Rhea" id="RHEA-COMP:17339"/>
        <dbReference type="Rhea" id="RHEA-COMP:17340"/>
        <dbReference type="ChEBI" id="CHEBI:33019"/>
        <dbReference type="ChEBI" id="CHEBI:61560"/>
        <dbReference type="ChEBI" id="CHEBI:173112"/>
        <dbReference type="EC" id="2.7.7.7"/>
    </reaction>
</comment>
<keyword evidence="2" id="KW-0239">DNA-directed DNA polymerase</keyword>
<dbReference type="PANTHER" id="PTHR11669">
    <property type="entry name" value="REPLICATION FACTOR C / DNA POLYMERASE III GAMMA-TAU SUBUNIT"/>
    <property type="match status" value="1"/>
</dbReference>
<evidence type="ECO:0000313" key="4">
    <source>
        <dbReference type="EMBL" id="MBB6183679.1"/>
    </source>
</evidence>
<dbReference type="InterPro" id="IPR004622">
    <property type="entry name" value="DNA_pol_HolB"/>
</dbReference>
<dbReference type="EMBL" id="JACHET010000001">
    <property type="protein sequence ID" value="MBB6183679.1"/>
    <property type="molecule type" value="Genomic_DNA"/>
</dbReference>
<name>A0A841KIT5_9GAMM</name>
<dbReference type="Pfam" id="PF13177">
    <property type="entry name" value="DNA_pol3_delta2"/>
    <property type="match status" value="1"/>
</dbReference>
<evidence type="ECO:0000256" key="2">
    <source>
        <dbReference type="ARBA" id="ARBA00022932"/>
    </source>
</evidence>
<dbReference type="GO" id="GO:0003887">
    <property type="term" value="F:DNA-directed DNA polymerase activity"/>
    <property type="evidence" value="ECO:0007669"/>
    <property type="project" value="UniProtKB-KW"/>
</dbReference>